<dbReference type="InterPro" id="IPR036249">
    <property type="entry name" value="Thioredoxin-like_sf"/>
</dbReference>
<dbReference type="Proteomes" id="UP000176598">
    <property type="component" value="Unassembled WGS sequence"/>
</dbReference>
<dbReference type="AlphaFoldDB" id="A0A1F7UIC7"/>
<name>A0A1F7UIC7_9BACT</name>
<protein>
    <recommendedName>
        <fullName evidence="3">CopG family transcriptional regulator</fullName>
    </recommendedName>
</protein>
<evidence type="ECO:0000313" key="1">
    <source>
        <dbReference type="EMBL" id="OGL78029.1"/>
    </source>
</evidence>
<reference evidence="1 2" key="1">
    <citation type="journal article" date="2016" name="Nat. Commun.">
        <title>Thousands of microbial genomes shed light on interconnected biogeochemical processes in an aquifer system.</title>
        <authorList>
            <person name="Anantharaman K."/>
            <person name="Brown C.T."/>
            <person name="Hug L.A."/>
            <person name="Sharon I."/>
            <person name="Castelle C.J."/>
            <person name="Probst A.J."/>
            <person name="Thomas B.C."/>
            <person name="Singh A."/>
            <person name="Wilkins M.J."/>
            <person name="Karaoz U."/>
            <person name="Brodie E.L."/>
            <person name="Williams K.H."/>
            <person name="Hubbard S.S."/>
            <person name="Banfield J.F."/>
        </authorList>
    </citation>
    <scope>NUCLEOTIDE SEQUENCE [LARGE SCALE GENOMIC DNA]</scope>
</reference>
<dbReference type="Pfam" id="PF04214">
    <property type="entry name" value="DUF411"/>
    <property type="match status" value="1"/>
</dbReference>
<dbReference type="EMBL" id="MGEG01000047">
    <property type="protein sequence ID" value="OGL78029.1"/>
    <property type="molecule type" value="Genomic_DNA"/>
</dbReference>
<dbReference type="SUPFAM" id="SSF52833">
    <property type="entry name" value="Thioredoxin-like"/>
    <property type="match status" value="1"/>
</dbReference>
<sequence>MMAAGAVAVTLMTPATENSPNGDSTPIQAIVYRSPTCGCCGNYFSYLKKSGFEVETEWAQDNEERRTRFGIPNDLASCHTTVVGDYVIEGHVPVEAIRKLLEEKPALRGIAMPGMPSGSPGMPGPKRGEFVIYAINKEGAEDVFMKI</sequence>
<accession>A0A1F7UIC7</accession>
<evidence type="ECO:0008006" key="3">
    <source>
        <dbReference type="Google" id="ProtNLM"/>
    </source>
</evidence>
<gene>
    <name evidence="1" type="ORF">A3F28_03055</name>
</gene>
<dbReference type="InterPro" id="IPR007332">
    <property type="entry name" value="DUF411"/>
</dbReference>
<organism evidence="1 2">
    <name type="scientific">Candidatus Uhrbacteria bacterium RIFCSPHIGHO2_12_FULL_57_11</name>
    <dbReference type="NCBI Taxonomy" id="1802398"/>
    <lineage>
        <taxon>Bacteria</taxon>
        <taxon>Candidatus Uhriibacteriota</taxon>
    </lineage>
</organism>
<proteinExistence type="predicted"/>
<comment type="caution">
    <text evidence="1">The sequence shown here is derived from an EMBL/GenBank/DDBJ whole genome shotgun (WGS) entry which is preliminary data.</text>
</comment>
<evidence type="ECO:0000313" key="2">
    <source>
        <dbReference type="Proteomes" id="UP000176598"/>
    </source>
</evidence>